<dbReference type="Proteomes" id="UP000001811">
    <property type="component" value="Chromosome 19"/>
</dbReference>
<dbReference type="GO" id="GO:0031410">
    <property type="term" value="C:cytoplasmic vesicle"/>
    <property type="evidence" value="ECO:0007669"/>
    <property type="project" value="UniProtKB-KW"/>
</dbReference>
<reference evidence="15" key="2">
    <citation type="submission" date="2025-08" db="UniProtKB">
        <authorList>
            <consortium name="Ensembl"/>
        </authorList>
    </citation>
    <scope>IDENTIFICATION</scope>
    <source>
        <strain evidence="15">Thorbecke</strain>
    </source>
</reference>
<dbReference type="EMBL" id="AAGW02039583">
    <property type="status" value="NOT_ANNOTATED_CDS"/>
    <property type="molecule type" value="Genomic_DNA"/>
</dbReference>
<evidence type="ECO:0000256" key="11">
    <source>
        <dbReference type="ARBA" id="ARBA00040931"/>
    </source>
</evidence>
<dbReference type="AlphaFoldDB" id="U3KN53"/>
<dbReference type="GO" id="GO:0000421">
    <property type="term" value="C:autophagosome membrane"/>
    <property type="evidence" value="ECO:0007669"/>
    <property type="project" value="UniProtKB-SubCell"/>
</dbReference>
<evidence type="ECO:0000256" key="7">
    <source>
        <dbReference type="ARBA" id="ARBA00023212"/>
    </source>
</evidence>
<organism evidence="15 16">
    <name type="scientific">Oryctolagus cuniculus</name>
    <name type="common">Rabbit</name>
    <dbReference type="NCBI Taxonomy" id="9986"/>
    <lineage>
        <taxon>Eukaryota</taxon>
        <taxon>Metazoa</taxon>
        <taxon>Chordata</taxon>
        <taxon>Craniata</taxon>
        <taxon>Vertebrata</taxon>
        <taxon>Euteleostomi</taxon>
        <taxon>Mammalia</taxon>
        <taxon>Eutheria</taxon>
        <taxon>Euarchontoglires</taxon>
        <taxon>Glires</taxon>
        <taxon>Lagomorpha</taxon>
        <taxon>Leporidae</taxon>
        <taxon>Oryctolagus</taxon>
    </lineage>
</organism>
<reference evidence="15 16" key="1">
    <citation type="journal article" date="2011" name="Nature">
        <title>A high-resolution map of human evolutionary constraint using 29 mammals.</title>
        <authorList>
            <person name="Lindblad-Toh K."/>
            <person name="Garber M."/>
            <person name="Zuk O."/>
            <person name="Lin M.F."/>
            <person name="Parker B.J."/>
            <person name="Washietl S."/>
            <person name="Kheradpour P."/>
            <person name="Ernst J."/>
            <person name="Jordan G."/>
            <person name="Mauceli E."/>
            <person name="Ward L.D."/>
            <person name="Lowe C.B."/>
            <person name="Holloway A.K."/>
            <person name="Clamp M."/>
            <person name="Gnerre S."/>
            <person name="Alfoldi J."/>
            <person name="Beal K."/>
            <person name="Chang J."/>
            <person name="Clawson H."/>
            <person name="Cuff J."/>
            <person name="Di Palma F."/>
            <person name="Fitzgerald S."/>
            <person name="Flicek P."/>
            <person name="Guttman M."/>
            <person name="Hubisz M.J."/>
            <person name="Jaffe D.B."/>
            <person name="Jungreis I."/>
            <person name="Kent W.J."/>
            <person name="Kostka D."/>
            <person name="Lara M."/>
            <person name="Martins A.L."/>
            <person name="Massingham T."/>
            <person name="Moltke I."/>
            <person name="Raney B.J."/>
            <person name="Rasmussen M.D."/>
            <person name="Robinson J."/>
            <person name="Stark A."/>
            <person name="Vilella A.J."/>
            <person name="Wen J."/>
            <person name="Xie X."/>
            <person name="Zody M.C."/>
            <person name="Baldwin J."/>
            <person name="Bloom T."/>
            <person name="Chin C.W."/>
            <person name="Heiman D."/>
            <person name="Nicol R."/>
            <person name="Nusbaum C."/>
            <person name="Young S."/>
            <person name="Wilkinson J."/>
            <person name="Worley K.C."/>
            <person name="Kovar C.L."/>
            <person name="Muzny D.M."/>
            <person name="Gibbs R.A."/>
            <person name="Cree A."/>
            <person name="Dihn H.H."/>
            <person name="Fowler G."/>
            <person name="Jhangiani S."/>
            <person name="Joshi V."/>
            <person name="Lee S."/>
            <person name="Lewis L.R."/>
            <person name="Nazareth L.V."/>
            <person name="Okwuonu G."/>
            <person name="Santibanez J."/>
            <person name="Warren W.C."/>
            <person name="Mardis E.R."/>
            <person name="Weinstock G.M."/>
            <person name="Wilson R.K."/>
            <person name="Delehaunty K."/>
            <person name="Dooling D."/>
            <person name="Fronik C."/>
            <person name="Fulton L."/>
            <person name="Fulton B."/>
            <person name="Graves T."/>
            <person name="Minx P."/>
            <person name="Sodergren E."/>
            <person name="Birney E."/>
            <person name="Margulies E.H."/>
            <person name="Herrero J."/>
            <person name="Green E.D."/>
            <person name="Haussler D."/>
            <person name="Siepel A."/>
            <person name="Goldman N."/>
            <person name="Pollard K.S."/>
            <person name="Pedersen J.S."/>
            <person name="Lander E.S."/>
            <person name="Kellis M."/>
        </authorList>
    </citation>
    <scope>NUCLEOTIDE SEQUENCE [LARGE SCALE GENOMIC DNA]</scope>
    <source>
        <strain evidence="15 16">Thorbecke inbred</strain>
    </source>
</reference>
<keyword evidence="6" id="KW-0472">Membrane</keyword>
<dbReference type="Pfam" id="PF17751">
    <property type="entry name" value="SKICH"/>
    <property type="match status" value="1"/>
</dbReference>
<evidence type="ECO:0000313" key="15">
    <source>
        <dbReference type="Ensembl" id="ENSOCUP00000026662.2"/>
    </source>
</evidence>
<dbReference type="PANTHER" id="PTHR31915">
    <property type="entry name" value="SKICH DOMAIN-CONTAINING PROTEIN"/>
    <property type="match status" value="1"/>
</dbReference>
<dbReference type="InterPro" id="IPR041611">
    <property type="entry name" value="SKICH"/>
</dbReference>
<comment type="subcellular location">
    <subcellularLocation>
        <location evidence="1">Cytoplasm</location>
        <location evidence="1">Cytoskeleton</location>
    </subcellularLocation>
    <subcellularLocation>
        <location evidence="2">Cytoplasm</location>
        <location evidence="2">Perinuclear region</location>
    </subcellularLocation>
    <subcellularLocation>
        <location evidence="9">Cytoplasmic vesicle</location>
        <location evidence="9">Autophagosome membrane</location>
        <topology evidence="9">Peripheral membrane protein</topology>
    </subcellularLocation>
</comment>
<evidence type="ECO:0000256" key="9">
    <source>
        <dbReference type="ARBA" id="ARBA00037854"/>
    </source>
</evidence>
<dbReference type="PANTHER" id="PTHR31915:SF4">
    <property type="entry name" value="CALCIUM-BINDING AND COILED-COIL DOMAIN-CONTAINING PROTEIN 2"/>
    <property type="match status" value="1"/>
</dbReference>
<dbReference type="GO" id="GO:0005829">
    <property type="term" value="C:cytosol"/>
    <property type="evidence" value="ECO:0007669"/>
    <property type="project" value="Ensembl"/>
</dbReference>
<dbReference type="InterPro" id="IPR051002">
    <property type="entry name" value="UBA_autophagy_assoc_protein"/>
</dbReference>
<dbReference type="GO" id="GO:0098792">
    <property type="term" value="P:xenophagy"/>
    <property type="evidence" value="ECO:0007669"/>
    <property type="project" value="Ensembl"/>
</dbReference>
<dbReference type="GO" id="GO:0042803">
    <property type="term" value="F:protein homodimerization activity"/>
    <property type="evidence" value="ECO:0007669"/>
    <property type="project" value="Ensembl"/>
</dbReference>
<reference evidence="15" key="3">
    <citation type="submission" date="2025-09" db="UniProtKB">
        <authorList>
            <consortium name="Ensembl"/>
        </authorList>
    </citation>
    <scope>IDENTIFICATION</scope>
    <source>
        <strain evidence="15">Thorbecke</strain>
    </source>
</reference>
<accession>U3KN53</accession>
<dbReference type="GO" id="GO:0048471">
    <property type="term" value="C:perinuclear region of cytoplasm"/>
    <property type="evidence" value="ECO:0007669"/>
    <property type="project" value="UniProtKB-SubCell"/>
</dbReference>
<dbReference type="Ensembl" id="ENSOCUT00000033617.2">
    <property type="protein sequence ID" value="ENSOCUP00000026662.2"/>
    <property type="gene ID" value="ENSOCUG00000016209.4"/>
</dbReference>
<gene>
    <name evidence="15" type="primary">CALCOCO2</name>
</gene>
<evidence type="ECO:0000256" key="5">
    <source>
        <dbReference type="ARBA" id="ARBA00023054"/>
    </source>
</evidence>
<evidence type="ECO:0000256" key="2">
    <source>
        <dbReference type="ARBA" id="ARBA00004556"/>
    </source>
</evidence>
<sequence length="456" mass="53474">MEKSVEDPPTSAILLDHCHFSQVVFNSVEKFYVPGGDITCYYTFTQHFVPRRKDWIGIFRVGWKTTREYYTFMWVTLPADLNKESAKQQEVQFKAYYLPKDDEYYQFCYVDQDGVVRGASIPFQFRPENEEDILVVTTQGQVEEIEQHNKELYRENQELKDSCVSLQTQNADMQAELQRKQEELETLQSINKKLEQEAKEQKDRWETELLQLKEHNEKMSSENEKMGIRVDQLQVQLSTQEKEMEKLVQGDQDKTELLEQMKKENGQLFLSLTEQREQQKRLKHTVEEMKEKESQAAKKQEELTEENFDLSRRLSDNKIMLEALLREKENLERENELLKKDNSRLLSYMGLDVDSLPYPMPTSNHGGAGQNPGLVYGNPYSGIQESSSSGLFSVKKCPTCKSDFADDMYQTNMTRENVAAQPGYQRFPIRITQLPEEVYSCTVDKKYHFSHRKPPF</sequence>
<keyword evidence="7" id="KW-0206">Cytoskeleton</keyword>
<feature type="coiled-coil region" evidence="13">
    <location>
        <begin position="142"/>
        <end position="348"/>
    </location>
</feature>
<name>U3KN53_RABIT</name>
<dbReference type="FunFam" id="2.60.40.2840:FF:000002">
    <property type="entry name" value="Tax1-binding protein 1 isoform 2"/>
    <property type="match status" value="1"/>
</dbReference>
<evidence type="ECO:0000256" key="1">
    <source>
        <dbReference type="ARBA" id="ARBA00004245"/>
    </source>
</evidence>
<dbReference type="Bgee" id="ENSOCUG00000016209">
    <property type="expression patterns" value="Expressed in smooth muscle tissue and 14 other cell types or tissues"/>
</dbReference>
<evidence type="ECO:0000256" key="13">
    <source>
        <dbReference type="SAM" id="Coils"/>
    </source>
</evidence>
<evidence type="ECO:0000256" key="4">
    <source>
        <dbReference type="ARBA" id="ARBA00023006"/>
    </source>
</evidence>
<dbReference type="STRING" id="9986.ENSOCUP00000026662"/>
<evidence type="ECO:0000313" key="16">
    <source>
        <dbReference type="Proteomes" id="UP000001811"/>
    </source>
</evidence>
<dbReference type="Gene3D" id="2.60.40.2840">
    <property type="match status" value="1"/>
</dbReference>
<evidence type="ECO:0000256" key="6">
    <source>
        <dbReference type="ARBA" id="ARBA00023136"/>
    </source>
</evidence>
<evidence type="ECO:0000256" key="3">
    <source>
        <dbReference type="ARBA" id="ARBA00022490"/>
    </source>
</evidence>
<dbReference type="SMR" id="U3KN53"/>
<proteinExistence type="inferred from homology"/>
<keyword evidence="5 13" id="KW-0175">Coiled coil</keyword>
<dbReference type="GO" id="GO:0016605">
    <property type="term" value="C:PML body"/>
    <property type="evidence" value="ECO:0007669"/>
    <property type="project" value="Ensembl"/>
</dbReference>
<dbReference type="GO" id="GO:0005856">
    <property type="term" value="C:cytoskeleton"/>
    <property type="evidence" value="ECO:0007669"/>
    <property type="project" value="UniProtKB-SubCell"/>
</dbReference>
<dbReference type="GO" id="GO:1901098">
    <property type="term" value="P:positive regulation of autophagosome maturation"/>
    <property type="evidence" value="ECO:0007669"/>
    <property type="project" value="Ensembl"/>
</dbReference>
<dbReference type="GO" id="GO:0034341">
    <property type="term" value="P:response to type II interferon"/>
    <property type="evidence" value="ECO:0007669"/>
    <property type="project" value="Ensembl"/>
</dbReference>
<evidence type="ECO:0000259" key="14">
    <source>
        <dbReference type="Pfam" id="PF17751"/>
    </source>
</evidence>
<keyword evidence="3" id="KW-0963">Cytoplasm</keyword>
<keyword evidence="16" id="KW-1185">Reference proteome</keyword>
<feature type="domain" description="SKICH" evidence="14">
    <location>
        <begin position="23"/>
        <end position="125"/>
    </location>
</feature>
<protein>
    <recommendedName>
        <fullName evidence="11">Calcium-binding and coiled-coil domain-containing protein 2</fullName>
    </recommendedName>
    <alternativeName>
        <fullName evidence="12">Nuclear domain 10 protein NDP52</fullName>
    </alternativeName>
</protein>
<dbReference type="InParanoid" id="U3KN53"/>
<keyword evidence="8" id="KW-0968">Cytoplasmic vesicle</keyword>
<dbReference type="GeneTree" id="ENSGT00950000183025"/>
<comment type="similarity">
    <text evidence="10">Belongs to the CALCOCO family.</text>
</comment>
<dbReference type="eggNOG" id="ENOG502QT1M">
    <property type="taxonomic scope" value="Eukaryota"/>
</dbReference>
<evidence type="ECO:0000256" key="10">
    <source>
        <dbReference type="ARBA" id="ARBA00037963"/>
    </source>
</evidence>
<dbReference type="ExpressionAtlas" id="U3KN53">
    <property type="expression patterns" value="baseline"/>
</dbReference>
<evidence type="ECO:0000256" key="12">
    <source>
        <dbReference type="ARBA" id="ARBA00041519"/>
    </source>
</evidence>
<evidence type="ECO:0000256" key="8">
    <source>
        <dbReference type="ARBA" id="ARBA00023329"/>
    </source>
</evidence>
<keyword evidence="4" id="KW-0072">Autophagy</keyword>